<gene>
    <name evidence="11" type="primary">celD-L10</name>
    <name evidence="11" type="ORF">Hamer_G016741</name>
</gene>
<dbReference type="InterPro" id="IPR008928">
    <property type="entry name" value="6-hairpin_glycosidase_sf"/>
</dbReference>
<keyword evidence="7" id="KW-0326">Glycosidase</keyword>
<evidence type="ECO:0000256" key="8">
    <source>
        <dbReference type="ARBA" id="ARBA00023326"/>
    </source>
</evidence>
<keyword evidence="12" id="KW-1185">Reference proteome</keyword>
<evidence type="ECO:0000256" key="4">
    <source>
        <dbReference type="ARBA" id="ARBA00022801"/>
    </source>
</evidence>
<proteinExistence type="inferred from homology"/>
<evidence type="ECO:0000256" key="7">
    <source>
        <dbReference type="ARBA" id="ARBA00023295"/>
    </source>
</evidence>
<evidence type="ECO:0000256" key="2">
    <source>
        <dbReference type="ARBA" id="ARBA00007072"/>
    </source>
</evidence>
<dbReference type="EMBL" id="JAHLQT010002318">
    <property type="protein sequence ID" value="KAG7177447.1"/>
    <property type="molecule type" value="Genomic_DNA"/>
</dbReference>
<organism evidence="11 12">
    <name type="scientific">Homarus americanus</name>
    <name type="common">American lobster</name>
    <dbReference type="NCBI Taxonomy" id="6706"/>
    <lineage>
        <taxon>Eukaryota</taxon>
        <taxon>Metazoa</taxon>
        <taxon>Ecdysozoa</taxon>
        <taxon>Arthropoda</taxon>
        <taxon>Crustacea</taxon>
        <taxon>Multicrustacea</taxon>
        <taxon>Malacostraca</taxon>
        <taxon>Eumalacostraca</taxon>
        <taxon>Eucarida</taxon>
        <taxon>Decapoda</taxon>
        <taxon>Pleocyemata</taxon>
        <taxon>Astacidea</taxon>
        <taxon>Nephropoidea</taxon>
        <taxon>Nephropidae</taxon>
        <taxon>Homarus</taxon>
    </lineage>
</organism>
<evidence type="ECO:0000256" key="5">
    <source>
        <dbReference type="ARBA" id="ARBA00023001"/>
    </source>
</evidence>
<evidence type="ECO:0000256" key="6">
    <source>
        <dbReference type="ARBA" id="ARBA00023277"/>
    </source>
</evidence>
<dbReference type="Gene3D" id="1.50.10.10">
    <property type="match status" value="1"/>
</dbReference>
<evidence type="ECO:0000313" key="11">
    <source>
        <dbReference type="EMBL" id="KAG7177447.1"/>
    </source>
</evidence>
<comment type="caution">
    <text evidence="11">The sequence shown here is derived from an EMBL/GenBank/DDBJ whole genome shotgun (WGS) entry which is preliminary data.</text>
</comment>
<dbReference type="EC" id="3.2.1.4" evidence="3"/>
<evidence type="ECO:0000259" key="10">
    <source>
        <dbReference type="Pfam" id="PF00759"/>
    </source>
</evidence>
<dbReference type="InterPro" id="IPR012341">
    <property type="entry name" value="6hp_glycosidase-like_sf"/>
</dbReference>
<evidence type="ECO:0000256" key="3">
    <source>
        <dbReference type="ARBA" id="ARBA00012601"/>
    </source>
</evidence>
<dbReference type="GO" id="GO:0030245">
    <property type="term" value="P:cellulose catabolic process"/>
    <property type="evidence" value="ECO:0007669"/>
    <property type="project" value="UniProtKB-KW"/>
</dbReference>
<feature type="domain" description="Glycoside hydrolase family 9" evidence="10">
    <location>
        <begin position="224"/>
        <end position="302"/>
    </location>
</feature>
<dbReference type="Proteomes" id="UP000747542">
    <property type="component" value="Unassembled WGS sequence"/>
</dbReference>
<dbReference type="InterPro" id="IPR001701">
    <property type="entry name" value="Glyco_hydro_9"/>
</dbReference>
<accession>A0A8J5NCX1</accession>
<keyword evidence="9" id="KW-0732">Signal</keyword>
<dbReference type="Pfam" id="PF00759">
    <property type="entry name" value="Glyco_hydro_9"/>
    <property type="match status" value="1"/>
</dbReference>
<name>A0A8J5NCX1_HOMAM</name>
<comment type="similarity">
    <text evidence="2">Belongs to the glycosyl hydrolase 9 (cellulase E) family.</text>
</comment>
<keyword evidence="4" id="KW-0378">Hydrolase</keyword>
<sequence>MAGTLWKTCLLGALVITLLNAEAEAQCDNVIIRDRWSENYRAELTALSPIDFDILTMDWTFSSPVDNFYQGPVIKHDDTHFTLHSDIISAKKGDLVTILFIVHFHGDTTPVIISEILNGVPICNGTAPTIQPVATTTEPVVTTTESVVTTTMPVVTTTVPVVTTTVPVVTTTMPVMTTTEPMVTTTEAGVTTTEAVITTTEPVYTTPTPEDNPCEATGMKPYDYSQVLCMSYLFYEAQRSGPLPSDMRITWRGDSGLDDGTDKNVNLTGGYYIAGDHVKFGFPMAFTATMLAWGLIDFADGHETA</sequence>
<reference evidence="11" key="1">
    <citation type="journal article" date="2021" name="Sci. Adv.">
        <title>The American lobster genome reveals insights on longevity, neural, and immune adaptations.</title>
        <authorList>
            <person name="Polinski J.M."/>
            <person name="Zimin A.V."/>
            <person name="Clark K.F."/>
            <person name="Kohn A.B."/>
            <person name="Sadowski N."/>
            <person name="Timp W."/>
            <person name="Ptitsyn A."/>
            <person name="Khanna P."/>
            <person name="Romanova D.Y."/>
            <person name="Williams P."/>
            <person name="Greenwood S.J."/>
            <person name="Moroz L.L."/>
            <person name="Walt D.R."/>
            <person name="Bodnar A.G."/>
        </authorList>
    </citation>
    <scope>NUCLEOTIDE SEQUENCE</scope>
    <source>
        <strain evidence="11">GMGI-L3</strain>
    </source>
</reference>
<evidence type="ECO:0000313" key="12">
    <source>
        <dbReference type="Proteomes" id="UP000747542"/>
    </source>
</evidence>
<feature type="non-terminal residue" evidence="11">
    <location>
        <position position="1"/>
    </location>
</feature>
<evidence type="ECO:0000256" key="9">
    <source>
        <dbReference type="SAM" id="SignalP"/>
    </source>
</evidence>
<keyword evidence="5" id="KW-0136">Cellulose degradation</keyword>
<keyword evidence="8" id="KW-0624">Polysaccharide degradation</keyword>
<dbReference type="AlphaFoldDB" id="A0A8J5NCX1"/>
<comment type="catalytic activity">
    <reaction evidence="1">
        <text>Endohydrolysis of (1-&gt;4)-beta-D-glucosidic linkages in cellulose, lichenin and cereal beta-D-glucans.</text>
        <dbReference type="EC" id="3.2.1.4"/>
    </reaction>
</comment>
<dbReference type="SUPFAM" id="SSF48208">
    <property type="entry name" value="Six-hairpin glycosidases"/>
    <property type="match status" value="1"/>
</dbReference>
<protein>
    <recommendedName>
        <fullName evidence="3">cellulase</fullName>
        <ecNumber evidence="3">3.2.1.4</ecNumber>
    </recommendedName>
</protein>
<feature type="chain" id="PRO_5035230751" description="cellulase" evidence="9">
    <location>
        <begin position="26"/>
        <end position="305"/>
    </location>
</feature>
<feature type="signal peptide" evidence="9">
    <location>
        <begin position="1"/>
        <end position="25"/>
    </location>
</feature>
<keyword evidence="6" id="KW-0119">Carbohydrate metabolism</keyword>
<dbReference type="GO" id="GO:0008810">
    <property type="term" value="F:cellulase activity"/>
    <property type="evidence" value="ECO:0007669"/>
    <property type="project" value="UniProtKB-EC"/>
</dbReference>
<dbReference type="PANTHER" id="PTHR22298">
    <property type="entry name" value="ENDO-1,4-BETA-GLUCANASE"/>
    <property type="match status" value="1"/>
</dbReference>
<evidence type="ECO:0000256" key="1">
    <source>
        <dbReference type="ARBA" id="ARBA00000966"/>
    </source>
</evidence>